<keyword evidence="3" id="KW-1185">Reference proteome</keyword>
<dbReference type="EMBL" id="NRRL01000045">
    <property type="protein sequence ID" value="MBK1669335.1"/>
    <property type="molecule type" value="Genomic_DNA"/>
</dbReference>
<evidence type="ECO:0000256" key="1">
    <source>
        <dbReference type="SAM" id="Phobius"/>
    </source>
</evidence>
<comment type="caution">
    <text evidence="2">The sequence shown here is derived from an EMBL/GenBank/DDBJ whole genome shotgun (WGS) entry which is preliminary data.</text>
</comment>
<dbReference type="Proteomes" id="UP001296873">
    <property type="component" value="Unassembled WGS sequence"/>
</dbReference>
<evidence type="ECO:0000313" key="3">
    <source>
        <dbReference type="Proteomes" id="UP001296873"/>
    </source>
</evidence>
<keyword evidence="1" id="KW-1133">Transmembrane helix</keyword>
<evidence type="ECO:0000313" key="2">
    <source>
        <dbReference type="EMBL" id="MBK1669335.1"/>
    </source>
</evidence>
<proteinExistence type="predicted"/>
<protein>
    <submittedName>
        <fullName evidence="2">Uncharacterized protein</fullName>
    </submittedName>
</protein>
<reference evidence="2 3" key="1">
    <citation type="journal article" date="2020" name="Microorganisms">
        <title>Osmotic Adaptation and Compatible Solute Biosynthesis of Phototrophic Bacteria as Revealed from Genome Analyses.</title>
        <authorList>
            <person name="Imhoff J.F."/>
            <person name="Rahn T."/>
            <person name="Kunzel S."/>
            <person name="Keller A."/>
            <person name="Neulinger S.C."/>
        </authorList>
    </citation>
    <scope>NUCLEOTIDE SEQUENCE [LARGE SCALE GENOMIC DNA]</scope>
    <source>
        <strain evidence="2 3">DSM 9895</strain>
    </source>
</reference>
<keyword evidence="1" id="KW-0812">Transmembrane</keyword>
<dbReference type="RefSeq" id="WP_200341667.1">
    <property type="nucleotide sequence ID" value="NZ_NRRL01000045.1"/>
</dbReference>
<keyword evidence="1" id="KW-0472">Membrane</keyword>
<accession>A0ABS1DIX3</accession>
<name>A0ABS1DIX3_9PROT</name>
<gene>
    <name evidence="2" type="ORF">CKO28_14955</name>
</gene>
<feature type="transmembrane region" description="Helical" evidence="1">
    <location>
        <begin position="12"/>
        <end position="32"/>
    </location>
</feature>
<sequence length="94" mass="9826">MTDDPAAGDADAKAALLLIQMLILALIEARVIDGEAFRRIADDALSTDLEVDPAVLTQIILRLNSVIQDTYAAQPVNTSLLDPGGEGPGTDPIA</sequence>
<organism evidence="2 3">
    <name type="scientific">Rhodovibrio sodomensis</name>
    <dbReference type="NCBI Taxonomy" id="1088"/>
    <lineage>
        <taxon>Bacteria</taxon>
        <taxon>Pseudomonadati</taxon>
        <taxon>Pseudomonadota</taxon>
        <taxon>Alphaproteobacteria</taxon>
        <taxon>Rhodospirillales</taxon>
        <taxon>Rhodovibrionaceae</taxon>
        <taxon>Rhodovibrio</taxon>
    </lineage>
</organism>